<evidence type="ECO:0000313" key="2">
    <source>
        <dbReference type="Proteomes" id="UP001596091"/>
    </source>
</evidence>
<dbReference type="Gene3D" id="3.40.50.1110">
    <property type="entry name" value="SGNH hydrolase"/>
    <property type="match status" value="1"/>
</dbReference>
<name>A0ABW1E9Z9_9BACT</name>
<organism evidence="1 2">
    <name type="scientific">Acidicapsa dinghuensis</name>
    <dbReference type="NCBI Taxonomy" id="2218256"/>
    <lineage>
        <taxon>Bacteria</taxon>
        <taxon>Pseudomonadati</taxon>
        <taxon>Acidobacteriota</taxon>
        <taxon>Terriglobia</taxon>
        <taxon>Terriglobales</taxon>
        <taxon>Acidobacteriaceae</taxon>
        <taxon>Acidicapsa</taxon>
    </lineage>
</organism>
<keyword evidence="2" id="KW-1185">Reference proteome</keyword>
<comment type="caution">
    <text evidence="1">The sequence shown here is derived from an EMBL/GenBank/DDBJ whole genome shotgun (WGS) entry which is preliminary data.</text>
</comment>
<evidence type="ECO:0008006" key="3">
    <source>
        <dbReference type="Google" id="ProtNLM"/>
    </source>
</evidence>
<dbReference type="Proteomes" id="UP001596091">
    <property type="component" value="Unassembled WGS sequence"/>
</dbReference>
<dbReference type="RefSeq" id="WP_263335040.1">
    <property type="nucleotide sequence ID" value="NZ_JAGSYH010000002.1"/>
</dbReference>
<dbReference type="SUPFAM" id="SSF52266">
    <property type="entry name" value="SGNH hydrolase"/>
    <property type="match status" value="1"/>
</dbReference>
<protein>
    <recommendedName>
        <fullName evidence="3">SGNH/GDSL hydrolase family protein</fullName>
    </recommendedName>
</protein>
<sequence length="301" mass="32608">MIVTFGDSVTWGQGLLDVHKFDRIVAGPEGLLLRPAHSGALLGAETDNSTQLVYPEIPVGYPSVWQQVLEFEPWTDVDWAIVNGGINDVSVTRIINPWVATDVITQLTQQYCGKVMGELLPVLAGKLMKPGAKVAVMGYFPIVSPLTKFDNERQPKMLLEMHGVPTTSSVTGASANAEQLIPAIVANSMAFWQTSTACLKDAVAKTNATLGREVCVFVESPLKEENALWAPQGQLWQLTWDLNAEDEVKSIRDAKCSDLYGDVVDAFPWIICDRASVGHPNVEGTARIAQSLKAAMGTGTI</sequence>
<proteinExistence type="predicted"/>
<dbReference type="EMBL" id="JBHSPH010000001">
    <property type="protein sequence ID" value="MFC5860819.1"/>
    <property type="molecule type" value="Genomic_DNA"/>
</dbReference>
<gene>
    <name evidence="1" type="ORF">ACFPT7_00775</name>
</gene>
<dbReference type="InterPro" id="IPR036514">
    <property type="entry name" value="SGNH_hydro_sf"/>
</dbReference>
<accession>A0ABW1E9Z9</accession>
<evidence type="ECO:0000313" key="1">
    <source>
        <dbReference type="EMBL" id="MFC5860819.1"/>
    </source>
</evidence>
<reference evidence="2" key="1">
    <citation type="journal article" date="2019" name="Int. J. Syst. Evol. Microbiol.">
        <title>The Global Catalogue of Microorganisms (GCM) 10K type strain sequencing project: providing services to taxonomists for standard genome sequencing and annotation.</title>
        <authorList>
            <consortium name="The Broad Institute Genomics Platform"/>
            <consortium name="The Broad Institute Genome Sequencing Center for Infectious Disease"/>
            <person name="Wu L."/>
            <person name="Ma J."/>
        </authorList>
    </citation>
    <scope>NUCLEOTIDE SEQUENCE [LARGE SCALE GENOMIC DNA]</scope>
    <source>
        <strain evidence="2">JCM 4087</strain>
    </source>
</reference>